<evidence type="ECO:0000313" key="2">
    <source>
        <dbReference type="Proteomes" id="UP000499080"/>
    </source>
</evidence>
<name>A0A4Y2BFR9_ARAVE</name>
<accession>A0A4Y2BFR9</accession>
<gene>
    <name evidence="1" type="ORF">AVEN_178826_1</name>
</gene>
<evidence type="ECO:0000313" key="1">
    <source>
        <dbReference type="EMBL" id="GBL90389.1"/>
    </source>
</evidence>
<organism evidence="1 2">
    <name type="scientific">Araneus ventricosus</name>
    <name type="common">Orbweaver spider</name>
    <name type="synonym">Epeira ventricosa</name>
    <dbReference type="NCBI Taxonomy" id="182803"/>
    <lineage>
        <taxon>Eukaryota</taxon>
        <taxon>Metazoa</taxon>
        <taxon>Ecdysozoa</taxon>
        <taxon>Arthropoda</taxon>
        <taxon>Chelicerata</taxon>
        <taxon>Arachnida</taxon>
        <taxon>Araneae</taxon>
        <taxon>Araneomorphae</taxon>
        <taxon>Entelegynae</taxon>
        <taxon>Araneoidea</taxon>
        <taxon>Araneidae</taxon>
        <taxon>Araneus</taxon>
    </lineage>
</organism>
<dbReference type="AlphaFoldDB" id="A0A4Y2BFR9"/>
<dbReference type="Proteomes" id="UP000499080">
    <property type="component" value="Unassembled WGS sequence"/>
</dbReference>
<protein>
    <submittedName>
        <fullName evidence="1">Uncharacterized protein</fullName>
    </submittedName>
</protein>
<comment type="caution">
    <text evidence="1">The sequence shown here is derived from an EMBL/GenBank/DDBJ whole genome shotgun (WGS) entry which is preliminary data.</text>
</comment>
<sequence length="105" mass="12731">MEEKKSRRYENLNVNTIMHTHTKKCFIQSLENTEINHFPNQPQYNVKSIKLDKFFERACLDELRRLLYDVRSKQETIKDQSNYAENLHAPIPFRKPGIFLRDQQY</sequence>
<proteinExistence type="predicted"/>
<dbReference type="EMBL" id="BGPR01000071">
    <property type="protein sequence ID" value="GBL90389.1"/>
    <property type="molecule type" value="Genomic_DNA"/>
</dbReference>
<keyword evidence="2" id="KW-1185">Reference proteome</keyword>
<reference evidence="1 2" key="1">
    <citation type="journal article" date="2019" name="Sci. Rep.">
        <title>Orb-weaving spider Araneus ventricosus genome elucidates the spidroin gene catalogue.</title>
        <authorList>
            <person name="Kono N."/>
            <person name="Nakamura H."/>
            <person name="Ohtoshi R."/>
            <person name="Moran D.A.P."/>
            <person name="Shinohara A."/>
            <person name="Yoshida Y."/>
            <person name="Fujiwara M."/>
            <person name="Mori M."/>
            <person name="Tomita M."/>
            <person name="Arakawa K."/>
        </authorList>
    </citation>
    <scope>NUCLEOTIDE SEQUENCE [LARGE SCALE GENOMIC DNA]</scope>
</reference>